<reference evidence="13 14" key="1">
    <citation type="submission" date="2020-08" db="EMBL/GenBank/DDBJ databases">
        <title>Genomic Encyclopedia of Type Strains, Phase IV (KMG-IV): sequencing the most valuable type-strain genomes for metagenomic binning, comparative biology and taxonomic classification.</title>
        <authorList>
            <person name="Goeker M."/>
        </authorList>
    </citation>
    <scope>NUCLEOTIDE SEQUENCE [LARGE SCALE GENOMIC DNA]</scope>
    <source>
        <strain evidence="13 14">DSM 102850</strain>
    </source>
</reference>
<dbReference type="GO" id="GO:0006426">
    <property type="term" value="P:glycyl-tRNA aminoacylation"/>
    <property type="evidence" value="ECO:0007669"/>
    <property type="project" value="UniProtKB-UniRule"/>
</dbReference>
<evidence type="ECO:0000256" key="3">
    <source>
        <dbReference type="ARBA" id="ARBA00011209"/>
    </source>
</evidence>
<dbReference type="GO" id="GO:0005829">
    <property type="term" value="C:cytosol"/>
    <property type="evidence" value="ECO:0007669"/>
    <property type="project" value="TreeGrafter"/>
</dbReference>
<keyword evidence="7 11" id="KW-0067">ATP-binding</keyword>
<evidence type="ECO:0000256" key="9">
    <source>
        <dbReference type="ARBA" id="ARBA00023146"/>
    </source>
</evidence>
<dbReference type="NCBIfam" id="TIGR00211">
    <property type="entry name" value="glyS"/>
    <property type="match status" value="1"/>
</dbReference>
<evidence type="ECO:0000256" key="10">
    <source>
        <dbReference type="ARBA" id="ARBA00047937"/>
    </source>
</evidence>
<accession>A0A840I4C8</accession>
<dbReference type="GO" id="GO:0006420">
    <property type="term" value="P:arginyl-tRNA aminoacylation"/>
    <property type="evidence" value="ECO:0007669"/>
    <property type="project" value="InterPro"/>
</dbReference>
<dbReference type="InterPro" id="IPR015944">
    <property type="entry name" value="Gly-tRNA-synth_bsu"/>
</dbReference>
<evidence type="ECO:0000313" key="14">
    <source>
        <dbReference type="Proteomes" id="UP000563524"/>
    </source>
</evidence>
<comment type="caution">
    <text evidence="13">The sequence shown here is derived from an EMBL/GenBank/DDBJ whole genome shotgun (WGS) entry which is preliminary data.</text>
</comment>
<dbReference type="InterPro" id="IPR008909">
    <property type="entry name" value="DALR_anticod-bd"/>
</dbReference>
<dbReference type="EC" id="6.1.1.14" evidence="11"/>
<evidence type="ECO:0000256" key="2">
    <source>
        <dbReference type="ARBA" id="ARBA00008226"/>
    </source>
</evidence>
<proteinExistence type="inferred from homology"/>
<dbReference type="PANTHER" id="PTHR30075:SF2">
    <property type="entry name" value="GLYCINE--TRNA LIGASE, CHLOROPLASTIC_MITOCHONDRIAL 2"/>
    <property type="match status" value="1"/>
</dbReference>
<dbReference type="GO" id="GO:0005524">
    <property type="term" value="F:ATP binding"/>
    <property type="evidence" value="ECO:0007669"/>
    <property type="project" value="UniProtKB-UniRule"/>
</dbReference>
<dbReference type="AlphaFoldDB" id="A0A840I4C8"/>
<sequence>MPDLLLELFSEEIPARMQRRAAADLERLMGARLREAGFPANDARAFGGPRRLTFLATGLPEKTKDRTEERKGPRVGAPEKAVEGFLRGAGLDSIDQAETREDKKGAFYVAIINEPGRPTAEVIAEAVPAIVRDFPWPKSMRWGAGELRWVRPLHRVLCTFGGEVVPFEVENGGQPIRSGDLTEGHRFMAPGEVQTRSWETYEERLRAARVVLDPDEREERVLGEARALCQAQGLALVEDQGLLAEVAGLAEWPVPRIGKFDPAFLQVPDEVLTAAMRGHQKYFSVRDPSTGRLAPRFVTVANVEPEDGGAAMMTGYERVLTARLSDALFLYRQDLKTPLEEHAERLSGITFFEGLGTIADKVDRVAALAREIAPKVGADPGHAEKAARLAKADLPTEMVGEFPELQGVMGRYYALEAGVEQDVADAIRDHYKPQGQGDEVPTAPVSVAVALADKLATLVMFWSIDAKPTGSKDPFALRRMALGAVQILLSGSLKLPLLETFGGSNADAAKDLLGFFHDRLTVYLRDQGHRHDHIAAVLTPDADDLVLVVRKLEALEAFLGTEDGANLITAYKRAANILRAEAKKGTEPSEAISPDAFAQGEEKALYDTLEEVRVQVLPALEEERFTDAMSLLSKLRGPVDAFFDEVTVVTEDETLTRNRLALLNSIKGVCERIADFSKLEG</sequence>
<comment type="similarity">
    <text evidence="2 11">Belongs to the class-II aminoacyl-tRNA synthetase family.</text>
</comment>
<dbReference type="PRINTS" id="PR01045">
    <property type="entry name" value="TRNASYNTHGB"/>
</dbReference>
<gene>
    <name evidence="11" type="primary">glyS</name>
    <name evidence="13" type="ORF">GGQ59_002260</name>
</gene>
<dbReference type="InterPro" id="IPR006194">
    <property type="entry name" value="Gly-tRNA-synth_heterodimer"/>
</dbReference>
<dbReference type="EMBL" id="JACHOB010000005">
    <property type="protein sequence ID" value="MBB4659719.1"/>
    <property type="molecule type" value="Genomic_DNA"/>
</dbReference>
<evidence type="ECO:0000256" key="5">
    <source>
        <dbReference type="ARBA" id="ARBA00022598"/>
    </source>
</evidence>
<dbReference type="Gene3D" id="1.10.730.10">
    <property type="entry name" value="Isoleucyl-tRNA Synthetase, Domain 1"/>
    <property type="match status" value="1"/>
</dbReference>
<comment type="subunit">
    <text evidence="3 11">Tetramer of two alpha and two beta subunits.</text>
</comment>
<dbReference type="RefSeq" id="WP_183818615.1">
    <property type="nucleotide sequence ID" value="NZ_JACHOB010000005.1"/>
</dbReference>
<organism evidence="13 14">
    <name type="scientific">Parvularcula dongshanensis</name>
    <dbReference type="NCBI Taxonomy" id="1173995"/>
    <lineage>
        <taxon>Bacteria</taxon>
        <taxon>Pseudomonadati</taxon>
        <taxon>Pseudomonadota</taxon>
        <taxon>Alphaproteobacteria</taxon>
        <taxon>Parvularculales</taxon>
        <taxon>Parvularculaceae</taxon>
        <taxon>Parvularcula</taxon>
    </lineage>
</organism>
<dbReference type="SUPFAM" id="SSF109604">
    <property type="entry name" value="HD-domain/PDEase-like"/>
    <property type="match status" value="1"/>
</dbReference>
<name>A0A840I4C8_9PROT</name>
<dbReference type="Proteomes" id="UP000563524">
    <property type="component" value="Unassembled WGS sequence"/>
</dbReference>
<dbReference type="PROSITE" id="PS50861">
    <property type="entry name" value="AA_TRNA_LIGASE_II_GLYAB"/>
    <property type="match status" value="1"/>
</dbReference>
<feature type="domain" description="DALR anticodon binding" evidence="12">
    <location>
        <begin position="569"/>
        <end position="669"/>
    </location>
</feature>
<comment type="catalytic activity">
    <reaction evidence="10 11">
        <text>tRNA(Gly) + glycine + ATP = glycyl-tRNA(Gly) + AMP + diphosphate</text>
        <dbReference type="Rhea" id="RHEA:16013"/>
        <dbReference type="Rhea" id="RHEA-COMP:9664"/>
        <dbReference type="Rhea" id="RHEA-COMP:9683"/>
        <dbReference type="ChEBI" id="CHEBI:30616"/>
        <dbReference type="ChEBI" id="CHEBI:33019"/>
        <dbReference type="ChEBI" id="CHEBI:57305"/>
        <dbReference type="ChEBI" id="CHEBI:78442"/>
        <dbReference type="ChEBI" id="CHEBI:78522"/>
        <dbReference type="ChEBI" id="CHEBI:456215"/>
        <dbReference type="EC" id="6.1.1.14"/>
    </reaction>
</comment>
<dbReference type="HAMAP" id="MF_00255">
    <property type="entry name" value="Gly_tRNA_synth_beta"/>
    <property type="match status" value="1"/>
</dbReference>
<keyword evidence="14" id="KW-1185">Reference proteome</keyword>
<comment type="subcellular location">
    <subcellularLocation>
        <location evidence="1 11">Cytoplasm</location>
    </subcellularLocation>
</comment>
<dbReference type="Pfam" id="PF05746">
    <property type="entry name" value="DALR_1"/>
    <property type="match status" value="1"/>
</dbReference>
<keyword evidence="5 11" id="KW-0436">Ligase</keyword>
<evidence type="ECO:0000259" key="12">
    <source>
        <dbReference type="Pfam" id="PF05746"/>
    </source>
</evidence>
<keyword evidence="9 11" id="KW-0030">Aminoacyl-tRNA synthetase</keyword>
<evidence type="ECO:0000256" key="4">
    <source>
        <dbReference type="ARBA" id="ARBA00022490"/>
    </source>
</evidence>
<protein>
    <recommendedName>
        <fullName evidence="11">Glycine--tRNA ligase beta subunit</fullName>
        <ecNumber evidence="11">6.1.1.14</ecNumber>
    </recommendedName>
    <alternativeName>
        <fullName evidence="11">Glycyl-tRNA synthetase beta subunit</fullName>
        <shortName evidence="11">GlyRS</shortName>
    </alternativeName>
</protein>
<dbReference type="Pfam" id="PF02092">
    <property type="entry name" value="tRNA_synt_2f"/>
    <property type="match status" value="1"/>
</dbReference>
<evidence type="ECO:0000256" key="6">
    <source>
        <dbReference type="ARBA" id="ARBA00022741"/>
    </source>
</evidence>
<keyword evidence="4 11" id="KW-0963">Cytoplasm</keyword>
<evidence type="ECO:0000256" key="11">
    <source>
        <dbReference type="HAMAP-Rule" id="MF_00255"/>
    </source>
</evidence>
<keyword evidence="6 11" id="KW-0547">Nucleotide-binding</keyword>
<dbReference type="GO" id="GO:0004820">
    <property type="term" value="F:glycine-tRNA ligase activity"/>
    <property type="evidence" value="ECO:0007669"/>
    <property type="project" value="UniProtKB-UniRule"/>
</dbReference>
<evidence type="ECO:0000256" key="1">
    <source>
        <dbReference type="ARBA" id="ARBA00004496"/>
    </source>
</evidence>
<dbReference type="GO" id="GO:0004814">
    <property type="term" value="F:arginine-tRNA ligase activity"/>
    <property type="evidence" value="ECO:0007669"/>
    <property type="project" value="InterPro"/>
</dbReference>
<evidence type="ECO:0000313" key="13">
    <source>
        <dbReference type="EMBL" id="MBB4659719.1"/>
    </source>
</evidence>
<dbReference type="PANTHER" id="PTHR30075">
    <property type="entry name" value="GLYCYL-TRNA SYNTHETASE"/>
    <property type="match status" value="1"/>
</dbReference>
<evidence type="ECO:0000256" key="8">
    <source>
        <dbReference type="ARBA" id="ARBA00022917"/>
    </source>
</evidence>
<evidence type="ECO:0000256" key="7">
    <source>
        <dbReference type="ARBA" id="ARBA00022840"/>
    </source>
</evidence>
<keyword evidence="8 11" id="KW-0648">Protein biosynthesis</keyword>